<name>A0A259TXI3_9BACT</name>
<organism evidence="3 4">
    <name type="scientific">Rubricoccus marinus</name>
    <dbReference type="NCBI Taxonomy" id="716817"/>
    <lineage>
        <taxon>Bacteria</taxon>
        <taxon>Pseudomonadati</taxon>
        <taxon>Rhodothermota</taxon>
        <taxon>Rhodothermia</taxon>
        <taxon>Rhodothermales</taxon>
        <taxon>Rubricoccaceae</taxon>
        <taxon>Rubricoccus</taxon>
    </lineage>
</organism>
<gene>
    <name evidence="3" type="ORF">BSZ36_05385</name>
</gene>
<feature type="chain" id="PRO_5013079439" description="LTD domain-containing protein" evidence="1">
    <location>
        <begin position="19"/>
        <end position="738"/>
    </location>
</feature>
<sequence length="738" mass="77245">MKRLLLFLLAFVPALASAQVAGGLYISEFDPDPFGADGGTIGDGNDEFVELYAPGAPNTALTGYVLVFFNGSGGVSYARIDLDTYTTDANGLVVVTQADFPASLQNGPDAIAVYTGDAADFPNGTPVTTTNLVDAAVYSQGNQSRSTVLLAGLGETVQYDEGFGEVSPGDVSFQRLIRDGEGNGISKTFYVFAPSPGVNGPRRVTVDETAAVEGVEGSLGNSDDQGWRMLAMPGFNGATPFVVNDIAAVNLVQGVPAGATSPAQYPAAGANILTSARGESTQDLLNSFAPPTSTDEELLPGAGFFWYFYDLATTAGGNGTSFSRDLADPSFSLAFDVSPPDPFIDGGEYDLTVGAVQQYIPPGNPTPSPSPTVLSRFYFIGNPYAYPYALGGVTPTNNADASVIQDNVYIWNPTVGTSQSNSVTITGSYELRTATPANPFDNNGDASGRLNGFFVELATNSDDDVNFALPSGFQRPRIAAGTVAKNTVEGRLAFTMEGTTTSGKGVLDTATLFRFSDNATFEWDRFDGTNVTSMNQTYAFIAPIGVNNGNPWAQAVYSMPKSITEAHSVPMSFVTTEGGTFTITWDASLLPTGWNVILRDNEAGTSVDLGTADRYEFSAPTTTEEWAAGAERFTVVISPSNVVSNEPVASGAMKLSAPMPNPASGATRLVLTAGASESVRASVYDALGREVAVLHDGPLASGDQKTLTLDTTSLAAGVYVVRAQGENGSLTQRLTVTR</sequence>
<dbReference type="InterPro" id="IPR001322">
    <property type="entry name" value="Lamin_tail_dom"/>
</dbReference>
<feature type="domain" description="LTD" evidence="2">
    <location>
        <begin position="12"/>
        <end position="142"/>
    </location>
</feature>
<dbReference type="EMBL" id="MQWB01000001">
    <property type="protein sequence ID" value="OZC02459.1"/>
    <property type="molecule type" value="Genomic_DNA"/>
</dbReference>
<dbReference type="PROSITE" id="PS51841">
    <property type="entry name" value="LTD"/>
    <property type="match status" value="1"/>
</dbReference>
<keyword evidence="4" id="KW-1185">Reference proteome</keyword>
<accession>A0A259TXI3</accession>
<feature type="signal peptide" evidence="1">
    <location>
        <begin position="1"/>
        <end position="18"/>
    </location>
</feature>
<dbReference type="AlphaFoldDB" id="A0A259TXI3"/>
<proteinExistence type="predicted"/>
<dbReference type="InParanoid" id="A0A259TXI3"/>
<evidence type="ECO:0000259" key="2">
    <source>
        <dbReference type="PROSITE" id="PS51841"/>
    </source>
</evidence>
<dbReference type="InterPro" id="IPR026444">
    <property type="entry name" value="Secre_tail"/>
</dbReference>
<evidence type="ECO:0000256" key="1">
    <source>
        <dbReference type="SAM" id="SignalP"/>
    </source>
</evidence>
<dbReference type="Pfam" id="PF18962">
    <property type="entry name" value="Por_Secre_tail"/>
    <property type="match status" value="1"/>
</dbReference>
<keyword evidence="1" id="KW-0732">Signal</keyword>
<reference evidence="3 4" key="1">
    <citation type="submission" date="2016-11" db="EMBL/GenBank/DDBJ databases">
        <title>Study of marine rhodopsin-containing bacteria.</title>
        <authorList>
            <person name="Yoshizawa S."/>
            <person name="Kumagai Y."/>
            <person name="Kogure K."/>
        </authorList>
    </citation>
    <scope>NUCLEOTIDE SEQUENCE [LARGE SCALE GENOMIC DNA]</scope>
    <source>
        <strain evidence="3 4">SG-29</strain>
    </source>
</reference>
<protein>
    <recommendedName>
        <fullName evidence="2">LTD domain-containing protein</fullName>
    </recommendedName>
</protein>
<dbReference type="OrthoDB" id="5485925at2"/>
<dbReference type="NCBIfam" id="TIGR04183">
    <property type="entry name" value="Por_Secre_tail"/>
    <property type="match status" value="1"/>
</dbReference>
<evidence type="ECO:0000313" key="4">
    <source>
        <dbReference type="Proteomes" id="UP000216446"/>
    </source>
</evidence>
<dbReference type="Proteomes" id="UP000216446">
    <property type="component" value="Unassembled WGS sequence"/>
</dbReference>
<dbReference type="PANTHER" id="PTHR37397:SF1">
    <property type="entry name" value="LTD DOMAIN-CONTAINING PROTEIN"/>
    <property type="match status" value="1"/>
</dbReference>
<dbReference type="PANTHER" id="PTHR37397">
    <property type="entry name" value="SI:CH211-183D21.1"/>
    <property type="match status" value="1"/>
</dbReference>
<evidence type="ECO:0000313" key="3">
    <source>
        <dbReference type="EMBL" id="OZC02459.1"/>
    </source>
</evidence>
<dbReference type="RefSeq" id="WP_094546735.1">
    <property type="nucleotide sequence ID" value="NZ_MQWB01000001.1"/>
</dbReference>
<comment type="caution">
    <text evidence="3">The sequence shown here is derived from an EMBL/GenBank/DDBJ whole genome shotgun (WGS) entry which is preliminary data.</text>
</comment>